<dbReference type="InterPro" id="IPR015991">
    <property type="entry name" value="TatD/YcfH-like"/>
</dbReference>
<keyword evidence="5" id="KW-1185">Reference proteome</keyword>
<name>Q8DVW9_STRMU</name>
<dbReference type="PROSITE" id="PS01137">
    <property type="entry name" value="TATD_1"/>
    <property type="match status" value="1"/>
</dbReference>
<dbReference type="GO" id="GO:0005829">
    <property type="term" value="C:cytosol"/>
    <property type="evidence" value="ECO:0007669"/>
    <property type="project" value="TreeGrafter"/>
</dbReference>
<feature type="binding site" evidence="3">
    <location>
        <position position="246"/>
    </location>
    <ligand>
        <name>a divalent metal cation</name>
        <dbReference type="ChEBI" id="CHEBI:60240"/>
        <label>1</label>
    </ligand>
</feature>
<dbReference type="KEGG" id="smu:SMU_341"/>
<dbReference type="CDD" id="cd01310">
    <property type="entry name" value="TatD_DNAse"/>
    <property type="match status" value="1"/>
</dbReference>
<evidence type="ECO:0000313" key="4">
    <source>
        <dbReference type="EMBL" id="AAN58100.1"/>
    </source>
</evidence>
<dbReference type="GO" id="GO:0016788">
    <property type="term" value="F:hydrolase activity, acting on ester bonds"/>
    <property type="evidence" value="ECO:0007669"/>
    <property type="project" value="InterPro"/>
</dbReference>
<feature type="binding site" evidence="3">
    <location>
        <position position="171"/>
    </location>
    <ligand>
        <name>a divalent metal cation</name>
        <dbReference type="ChEBI" id="CHEBI:60240"/>
        <label>2</label>
    </ligand>
</feature>
<dbReference type="GO" id="GO:0004536">
    <property type="term" value="F:DNA nuclease activity"/>
    <property type="evidence" value="ECO:0007669"/>
    <property type="project" value="InterPro"/>
</dbReference>
<feature type="binding site" evidence="3">
    <location>
        <position position="49"/>
    </location>
    <ligand>
        <name>a divalent metal cation</name>
        <dbReference type="ChEBI" id="CHEBI:60240"/>
        <label>1</label>
    </ligand>
</feature>
<keyword evidence="2" id="KW-0378">Hydrolase</keyword>
<dbReference type="SUPFAM" id="SSF51556">
    <property type="entry name" value="Metallo-dependent hydrolases"/>
    <property type="match status" value="1"/>
</dbReference>
<sequence>MHKRGQTAIIFHFQRGAVLKSAPLSHSVNHNILFSICYNDSMLQIFDTHTHLNVEDFTGKEQEEINFAHELGVTKMNIVGFDQSTIKRALELAELYPELYATIGWHPTEAGSYMQEVEDMIVSHLHDPKVIALGEIGLDYHWMEDPKEVQIEVFKRQIQLSKDHDLPFVVHTRDALDDTYEIIKEAGVGPRGGIMHSYSGSLEMAERFIDLGMMISFSGVVTFKKALDVQEAAQHLPLDKILVETDAPYLAPVPKRGRKNHTAYTRYVVDKIAELRGLTIEEVAQATYDNAMRLFRLKD</sequence>
<evidence type="ECO:0000256" key="1">
    <source>
        <dbReference type="ARBA" id="ARBA00022723"/>
    </source>
</evidence>
<dbReference type="PANTHER" id="PTHR46124">
    <property type="entry name" value="D-AMINOACYL-TRNA DEACYLASE"/>
    <property type="match status" value="1"/>
</dbReference>
<dbReference type="Gene3D" id="3.20.20.140">
    <property type="entry name" value="Metal-dependent hydrolases"/>
    <property type="match status" value="1"/>
</dbReference>
<dbReference type="InterPro" id="IPR018228">
    <property type="entry name" value="DNase_TatD-rel_CS"/>
</dbReference>
<dbReference type="NCBIfam" id="TIGR00010">
    <property type="entry name" value="YchF/TatD family DNA exonuclease"/>
    <property type="match status" value="1"/>
</dbReference>
<dbReference type="InterPro" id="IPR032466">
    <property type="entry name" value="Metal_Hydrolase"/>
</dbReference>
<dbReference type="PANTHER" id="PTHR46124:SF2">
    <property type="entry name" value="D-AMINOACYL-TRNA DEACYLASE"/>
    <property type="match status" value="1"/>
</dbReference>
<dbReference type="Pfam" id="PF01026">
    <property type="entry name" value="TatD_DNase"/>
    <property type="match status" value="1"/>
</dbReference>
<dbReference type="PATRIC" id="fig|210007.7.peg.296"/>
<dbReference type="InterPro" id="IPR001130">
    <property type="entry name" value="TatD-like"/>
</dbReference>
<dbReference type="PIRSF" id="PIRSF005902">
    <property type="entry name" value="DNase_TatD"/>
    <property type="match status" value="1"/>
</dbReference>
<dbReference type="eggNOG" id="COG0084">
    <property type="taxonomic scope" value="Bacteria"/>
</dbReference>
<dbReference type="PROSITE" id="PS01091">
    <property type="entry name" value="TATD_3"/>
    <property type="match status" value="1"/>
</dbReference>
<reference evidence="4 5" key="1">
    <citation type="journal article" date="2002" name="Proc. Natl. Acad. Sci. U.S.A.">
        <title>Genome sequence of Streptococcus mutans UA159, a cariogenic dental pathogen.</title>
        <authorList>
            <person name="Ajdic D."/>
            <person name="McShan W.M."/>
            <person name="McLaughlin R.E."/>
            <person name="Savic G."/>
            <person name="Chang J."/>
            <person name="Carson M.B."/>
            <person name="Primeaux C."/>
            <person name="Tian R."/>
            <person name="Kenton S."/>
            <person name="Jia H."/>
            <person name="Lin S."/>
            <person name="Qian Y."/>
            <person name="Li S."/>
            <person name="Zhu H."/>
            <person name="Najar F."/>
            <person name="Lai H."/>
            <person name="White J."/>
            <person name="Roe B.A."/>
            <person name="Ferretti J.J."/>
        </authorList>
    </citation>
    <scope>NUCLEOTIDE SEQUENCE [LARGE SCALE GENOMIC DNA]</scope>
    <source>
        <strain evidence="5">ATCC 700610 / UA159</strain>
    </source>
</reference>
<evidence type="ECO:0000256" key="3">
    <source>
        <dbReference type="PIRSR" id="PIRSR005902-1"/>
    </source>
</evidence>
<dbReference type="FunFam" id="3.20.20.140:FF:000005">
    <property type="entry name" value="TatD family hydrolase"/>
    <property type="match status" value="1"/>
</dbReference>
<gene>
    <name evidence="4" type="ordered locus">SMU_341</name>
</gene>
<dbReference type="Proteomes" id="UP000002512">
    <property type="component" value="Chromosome"/>
</dbReference>
<evidence type="ECO:0000313" key="5">
    <source>
        <dbReference type="Proteomes" id="UP000002512"/>
    </source>
</evidence>
<feature type="binding site" evidence="3">
    <location>
        <position position="135"/>
    </location>
    <ligand>
        <name>a divalent metal cation</name>
        <dbReference type="ChEBI" id="CHEBI:60240"/>
        <label>1</label>
    </ligand>
</feature>
<accession>Q8DVW9</accession>
<dbReference type="PhylomeDB" id="Q8DVW9"/>
<organism evidence="4 5">
    <name type="scientific">Streptococcus mutans serotype c (strain ATCC 700610 / UA159)</name>
    <dbReference type="NCBI Taxonomy" id="210007"/>
    <lineage>
        <taxon>Bacteria</taxon>
        <taxon>Bacillati</taxon>
        <taxon>Bacillota</taxon>
        <taxon>Bacilli</taxon>
        <taxon>Lactobacillales</taxon>
        <taxon>Streptococcaceae</taxon>
        <taxon>Streptococcus</taxon>
    </lineage>
</organism>
<feature type="binding site" evidence="3">
    <location>
        <position position="196"/>
    </location>
    <ligand>
        <name>a divalent metal cation</name>
        <dbReference type="ChEBI" id="CHEBI:60240"/>
        <label>2</label>
    </ligand>
</feature>
<dbReference type="EMBL" id="AE014133">
    <property type="protein sequence ID" value="AAN58100.1"/>
    <property type="molecule type" value="Genomic_DNA"/>
</dbReference>
<dbReference type="HOGENOM" id="CLU_031506_4_0_9"/>
<dbReference type="STRING" id="210007.SMU_341"/>
<dbReference type="OrthoDB" id="9810005at2"/>
<protein>
    <submittedName>
        <fullName evidence="4">Deoxyribonuclease</fullName>
    </submittedName>
</protein>
<proteinExistence type="predicted"/>
<keyword evidence="1 3" id="KW-0479">Metal-binding</keyword>
<evidence type="ECO:0000256" key="2">
    <source>
        <dbReference type="ARBA" id="ARBA00022801"/>
    </source>
</evidence>
<dbReference type="AlphaFoldDB" id="Q8DVW9"/>
<feature type="binding site" evidence="3">
    <location>
        <position position="51"/>
    </location>
    <ligand>
        <name>a divalent metal cation</name>
        <dbReference type="ChEBI" id="CHEBI:60240"/>
        <label>1</label>
    </ligand>
</feature>
<dbReference type="GO" id="GO:0046872">
    <property type="term" value="F:metal ion binding"/>
    <property type="evidence" value="ECO:0007669"/>
    <property type="project" value="UniProtKB-KW"/>
</dbReference>